<dbReference type="EMBL" id="JPKZ01000443">
    <property type="protein sequence ID" value="KHN87259.1"/>
    <property type="molecule type" value="Genomic_DNA"/>
</dbReference>
<evidence type="ECO:0000259" key="5">
    <source>
        <dbReference type="SMART" id="SM00563"/>
    </source>
</evidence>
<gene>
    <name evidence="6" type="primary">LCLAT1</name>
    <name evidence="6" type="ORF">Tcan_17155</name>
    <name evidence="7" type="ORF">TCNE_LOCUS18344</name>
</gene>
<keyword evidence="8" id="KW-1185">Reference proteome</keyword>
<dbReference type="PANTHER" id="PTHR10983:SF16">
    <property type="entry name" value="LYSOCARDIOLIPIN ACYLTRANSFERASE 1"/>
    <property type="match status" value="1"/>
</dbReference>
<protein>
    <submittedName>
        <fullName evidence="6">Lysocardiolipin acyltransferase 1</fullName>
    </submittedName>
</protein>
<reference evidence="6 8" key="1">
    <citation type="submission" date="2014-11" db="EMBL/GenBank/DDBJ databases">
        <title>Genetic blueprint of the zoonotic pathogen Toxocara canis.</title>
        <authorList>
            <person name="Zhu X.-Q."/>
            <person name="Korhonen P.K."/>
            <person name="Cai H."/>
            <person name="Young N.D."/>
            <person name="Nejsum P."/>
            <person name="von Samson-Himmelstjerna G."/>
            <person name="Boag P.R."/>
            <person name="Tan P."/>
            <person name="Li Q."/>
            <person name="Min J."/>
            <person name="Yang Y."/>
            <person name="Wang X."/>
            <person name="Fang X."/>
            <person name="Hall R.S."/>
            <person name="Hofmann A."/>
            <person name="Sternberg P.W."/>
            <person name="Jex A.R."/>
            <person name="Gasser R.B."/>
        </authorList>
    </citation>
    <scope>NUCLEOTIDE SEQUENCE [LARGE SCALE GENOMIC DNA]</scope>
    <source>
        <strain evidence="6">PN_DK_2014</strain>
    </source>
</reference>
<evidence type="ECO:0000313" key="7">
    <source>
        <dbReference type="EMBL" id="VDM49665.1"/>
    </source>
</evidence>
<name>A0A0B2W0V3_TOXCA</name>
<dbReference type="InterPro" id="IPR002123">
    <property type="entry name" value="Plipid/glycerol_acylTrfase"/>
</dbReference>
<organism evidence="6 8">
    <name type="scientific">Toxocara canis</name>
    <name type="common">Canine roundworm</name>
    <dbReference type="NCBI Taxonomy" id="6265"/>
    <lineage>
        <taxon>Eukaryota</taxon>
        <taxon>Metazoa</taxon>
        <taxon>Ecdysozoa</taxon>
        <taxon>Nematoda</taxon>
        <taxon>Chromadorea</taxon>
        <taxon>Rhabditida</taxon>
        <taxon>Spirurina</taxon>
        <taxon>Ascaridomorpha</taxon>
        <taxon>Ascaridoidea</taxon>
        <taxon>Toxocaridae</taxon>
        <taxon>Toxocara</taxon>
    </lineage>
</organism>
<dbReference type="STRING" id="6265.A0A0B2W0V3"/>
<sequence length="377" mass="44230">MEIPSARGAMFCVLLFLSSLLGSIFILMPFVPLVYLSPRLWRLCADRFVGYWLTFPASLCDFVFGIKFHVSGDLIERNSPALIIMNHRTRLDWLFFWNALYKMDPWLLTTEKISLKAPLKLIPGAGWAMGCGAYMFLDRNLENDRQVMDRMIAYYKDTKQSYQLLLFPEGTDRGARAVFLSDAFAEKNSLPKYKYVLHPRTAGFIHLLQLMRKKDYIKYVYDVIVGYPNGVVSSEMELLRKGRFPKDVHFDTKKYAISEIPTDEEGAVAWLNNVWKEKEKRLERFYTMNEPFEPAGARLIWPIATKGFGYYCAFLFWVISSCVWIYLSVVIPLVRVYIVISCAFYVFCQKRYGGFEYFAEEMMRRRYGTKRERQEQH</sequence>
<evidence type="ECO:0000256" key="2">
    <source>
        <dbReference type="ARBA" id="ARBA00022679"/>
    </source>
</evidence>
<keyword evidence="4" id="KW-0472">Membrane</keyword>
<dbReference type="Pfam" id="PF01553">
    <property type="entry name" value="Acyltransferase"/>
    <property type="match status" value="1"/>
</dbReference>
<keyword evidence="3 6" id="KW-0012">Acyltransferase</keyword>
<dbReference type="InterPro" id="IPR032098">
    <property type="entry name" value="Acyltransf_C"/>
</dbReference>
<dbReference type="OrthoDB" id="186786at2759"/>
<dbReference type="OMA" id="FEWPETT"/>
<dbReference type="Pfam" id="PF16076">
    <property type="entry name" value="Acyltransf_C"/>
    <property type="match status" value="1"/>
</dbReference>
<feature type="transmembrane region" description="Helical" evidence="4">
    <location>
        <begin position="48"/>
        <end position="70"/>
    </location>
</feature>
<evidence type="ECO:0000313" key="6">
    <source>
        <dbReference type="EMBL" id="KHN87259.1"/>
    </source>
</evidence>
<accession>A0A0B2W0V3</accession>
<dbReference type="GO" id="GO:0036149">
    <property type="term" value="P:phosphatidylinositol acyl-chain remodeling"/>
    <property type="evidence" value="ECO:0007669"/>
    <property type="project" value="TreeGrafter"/>
</dbReference>
<dbReference type="PANTHER" id="PTHR10983">
    <property type="entry name" value="1-ACYLGLYCEROL-3-PHOSPHATE ACYLTRANSFERASE-RELATED"/>
    <property type="match status" value="1"/>
</dbReference>
<dbReference type="GO" id="GO:0016746">
    <property type="term" value="F:acyltransferase activity"/>
    <property type="evidence" value="ECO:0007669"/>
    <property type="project" value="UniProtKB-KW"/>
</dbReference>
<evidence type="ECO:0000256" key="1">
    <source>
        <dbReference type="ARBA" id="ARBA00008655"/>
    </source>
</evidence>
<comment type="similarity">
    <text evidence="1">Belongs to the 1-acyl-sn-glycerol-3-phosphate acyltransferase family.</text>
</comment>
<dbReference type="SMART" id="SM00563">
    <property type="entry name" value="PlsC"/>
    <property type="match status" value="1"/>
</dbReference>
<keyword evidence="4" id="KW-1133">Transmembrane helix</keyword>
<dbReference type="AlphaFoldDB" id="A0A0B2W0V3"/>
<evidence type="ECO:0000256" key="3">
    <source>
        <dbReference type="ARBA" id="ARBA00023315"/>
    </source>
</evidence>
<feature type="transmembrane region" description="Helical" evidence="4">
    <location>
        <begin position="12"/>
        <end position="36"/>
    </location>
</feature>
<dbReference type="Proteomes" id="UP000031036">
    <property type="component" value="Unassembled WGS sequence"/>
</dbReference>
<reference evidence="7" key="2">
    <citation type="submission" date="2018-11" db="EMBL/GenBank/DDBJ databases">
        <authorList>
            <consortium name="Pathogen Informatics"/>
        </authorList>
    </citation>
    <scope>NUCLEOTIDE SEQUENCE [LARGE SCALE GENOMIC DNA]</scope>
</reference>
<feature type="domain" description="Phospholipid/glycerol acyltransferase" evidence="5">
    <location>
        <begin position="81"/>
        <end position="205"/>
    </location>
</feature>
<evidence type="ECO:0000256" key="4">
    <source>
        <dbReference type="SAM" id="Phobius"/>
    </source>
</evidence>
<dbReference type="GO" id="GO:0005783">
    <property type="term" value="C:endoplasmic reticulum"/>
    <property type="evidence" value="ECO:0007669"/>
    <property type="project" value="TreeGrafter"/>
</dbReference>
<keyword evidence="4" id="KW-0812">Transmembrane</keyword>
<dbReference type="EMBL" id="UYWY01025416">
    <property type="protein sequence ID" value="VDM49665.1"/>
    <property type="molecule type" value="Genomic_DNA"/>
</dbReference>
<feature type="transmembrane region" description="Helical" evidence="4">
    <location>
        <begin position="308"/>
        <end position="327"/>
    </location>
</feature>
<keyword evidence="2 6" id="KW-0808">Transferase</keyword>
<dbReference type="CDD" id="cd07990">
    <property type="entry name" value="LPLAT_LCLAT1-like"/>
    <property type="match status" value="1"/>
</dbReference>
<feature type="transmembrane region" description="Helical" evidence="4">
    <location>
        <begin position="333"/>
        <end position="348"/>
    </location>
</feature>
<proteinExistence type="inferred from homology"/>
<evidence type="ECO:0000313" key="8">
    <source>
        <dbReference type="Proteomes" id="UP000031036"/>
    </source>
</evidence>
<dbReference type="SUPFAM" id="SSF69593">
    <property type="entry name" value="Glycerol-3-phosphate (1)-acyltransferase"/>
    <property type="match status" value="1"/>
</dbReference>